<proteinExistence type="predicted"/>
<gene>
    <name evidence="1" type="ordered locus">SERP0948</name>
</gene>
<dbReference type="Gene3D" id="3.30.1240.10">
    <property type="match status" value="1"/>
</dbReference>
<dbReference type="GO" id="GO:0000287">
    <property type="term" value="F:magnesium ion binding"/>
    <property type="evidence" value="ECO:0007669"/>
    <property type="project" value="TreeGrafter"/>
</dbReference>
<dbReference type="InterPro" id="IPR023214">
    <property type="entry name" value="HAD_sf"/>
</dbReference>
<dbReference type="NCBIfam" id="TIGR01484">
    <property type="entry name" value="HAD-SF-IIB"/>
    <property type="match status" value="1"/>
</dbReference>
<dbReference type="Pfam" id="PF08282">
    <property type="entry name" value="Hydrolase_3"/>
    <property type="match status" value="1"/>
</dbReference>
<evidence type="ECO:0000313" key="2">
    <source>
        <dbReference type="Proteomes" id="UP000000531"/>
    </source>
</evidence>
<dbReference type="GO" id="GO:0005829">
    <property type="term" value="C:cytosol"/>
    <property type="evidence" value="ECO:0007669"/>
    <property type="project" value="TreeGrafter"/>
</dbReference>
<dbReference type="GO" id="GO:0016791">
    <property type="term" value="F:phosphatase activity"/>
    <property type="evidence" value="ECO:0007669"/>
    <property type="project" value="UniProtKB-ARBA"/>
</dbReference>
<keyword evidence="1" id="KW-0378">Hydrolase</keyword>
<reference evidence="1 2" key="1">
    <citation type="journal article" date="2005" name="J. Bacteriol.">
        <title>Insights on evolution of virulence and resistance from the complete genome analysis of an early methicillin-resistant Staphylococcus aureus strain and a biofilm-producing methicillin-resistant Staphylococcus epidermidis strain.</title>
        <authorList>
            <person name="Gill S.R."/>
            <person name="Fouts D.E."/>
            <person name="Archer G.L."/>
            <person name="Mongodin E.F."/>
            <person name="Deboy R.T."/>
            <person name="Ravel J."/>
            <person name="Paulsen I.T."/>
            <person name="Kolonay J.F."/>
            <person name="Brinkac L."/>
            <person name="Beanan M."/>
            <person name="Dodson R.J."/>
            <person name="Daugherty S.C."/>
            <person name="Madupu R."/>
            <person name="Angiuoli S.V."/>
            <person name="Durkin A.S."/>
            <person name="Haft D.H."/>
            <person name="Vamathevan J."/>
            <person name="Khouri H."/>
            <person name="Utterback T."/>
            <person name="Lee C."/>
            <person name="Dimitrov G."/>
            <person name="Jiang L."/>
            <person name="Qin H."/>
            <person name="Weidman J."/>
            <person name="Tran K."/>
            <person name="Kang K."/>
            <person name="Hance I.R."/>
            <person name="Nelson K.E."/>
            <person name="Fraser C.M."/>
        </authorList>
    </citation>
    <scope>NUCLEOTIDE SEQUENCE [LARGE SCALE GENOMIC DNA]</scope>
    <source>
        <strain evidence="2">ATCC 35984 / RP62A</strain>
    </source>
</reference>
<organism evidence="1 2">
    <name type="scientific">Staphylococcus epidermidis (strain ATCC 35984 / DSM 28319 / BCRC 17069 / CCUG 31568 / BM 3577 / RP62A)</name>
    <dbReference type="NCBI Taxonomy" id="176279"/>
    <lineage>
        <taxon>Bacteria</taxon>
        <taxon>Bacillati</taxon>
        <taxon>Bacillota</taxon>
        <taxon>Bacilli</taxon>
        <taxon>Bacillales</taxon>
        <taxon>Staphylococcaceae</taxon>
        <taxon>Staphylococcus</taxon>
    </lineage>
</organism>
<dbReference type="AlphaFoldDB" id="Q5HPG4"/>
<dbReference type="EMBL" id="CP000029">
    <property type="protein sequence ID" value="AAW54351.1"/>
    <property type="molecule type" value="Genomic_DNA"/>
</dbReference>
<keyword evidence="2" id="KW-1185">Reference proteome</keyword>
<protein>
    <submittedName>
        <fullName evidence="1">Hydrolase-related protein</fullName>
    </submittedName>
</protein>
<dbReference type="eggNOG" id="COG0561">
    <property type="taxonomic scope" value="Bacteria"/>
</dbReference>
<dbReference type="PANTHER" id="PTHR10000">
    <property type="entry name" value="PHOSPHOSERINE PHOSPHATASE"/>
    <property type="match status" value="1"/>
</dbReference>
<dbReference type="HOGENOM" id="CLU_044146_4_0_9"/>
<dbReference type="Gene3D" id="3.40.50.1000">
    <property type="entry name" value="HAD superfamily/HAD-like"/>
    <property type="match status" value="1"/>
</dbReference>
<name>Q5HPG4_STAEQ</name>
<dbReference type="SUPFAM" id="SSF56784">
    <property type="entry name" value="HAD-like"/>
    <property type="match status" value="1"/>
</dbReference>
<dbReference type="InterPro" id="IPR006379">
    <property type="entry name" value="HAD-SF_hydro_IIB"/>
</dbReference>
<dbReference type="InterPro" id="IPR036412">
    <property type="entry name" value="HAD-like_sf"/>
</dbReference>
<sequence>MNFIFDIDGTICFDGCSIDPSIKQRLFKLRQANHNVMFASARPIRDLLPVIPEFADDTLIGGNGSIISKNGQIEIVSVINEHDISLIKKLIKKYQLSYIIDDKFNYASNLDTNNELYQRIDPDGKAQSLDMDEIRNPIKAILLNIDKKNFDMIAHQLVSQSHGIELIRHYSESYIDVTARGVDKYTTIQYVLGTNSDYIAFGNDHNDVHMLEHASQGYFVTNQFIEHTLFFKNQNITVIDDTIHAICEVLDKYL</sequence>
<accession>Q5HPG4</accession>
<dbReference type="KEGG" id="ser:SERP0948"/>
<dbReference type="PANTHER" id="PTHR10000:SF53">
    <property type="entry name" value="5-AMINO-6-(5-PHOSPHO-D-RIBITYLAMINO)URACIL PHOSPHATASE YBJI-RELATED"/>
    <property type="match status" value="1"/>
</dbReference>
<dbReference type="RefSeq" id="WP_002446390.1">
    <property type="nucleotide sequence ID" value="NC_002976.3"/>
</dbReference>
<dbReference type="Proteomes" id="UP000000531">
    <property type="component" value="Chromosome"/>
</dbReference>
<evidence type="ECO:0000313" key="1">
    <source>
        <dbReference type="EMBL" id="AAW54351.1"/>
    </source>
</evidence>